<organism evidence="2 3">
    <name type="scientific">Mugilogobius chulae</name>
    <name type="common">yellowstripe goby</name>
    <dbReference type="NCBI Taxonomy" id="88201"/>
    <lineage>
        <taxon>Eukaryota</taxon>
        <taxon>Metazoa</taxon>
        <taxon>Chordata</taxon>
        <taxon>Craniata</taxon>
        <taxon>Vertebrata</taxon>
        <taxon>Euteleostomi</taxon>
        <taxon>Actinopterygii</taxon>
        <taxon>Neopterygii</taxon>
        <taxon>Teleostei</taxon>
        <taxon>Neoteleostei</taxon>
        <taxon>Acanthomorphata</taxon>
        <taxon>Gobiaria</taxon>
        <taxon>Gobiiformes</taxon>
        <taxon>Gobioidei</taxon>
        <taxon>Gobiidae</taxon>
        <taxon>Gobionellinae</taxon>
        <taxon>Mugilogobius</taxon>
    </lineage>
</organism>
<name>A0AAW0N505_9GOBI</name>
<evidence type="ECO:0000313" key="3">
    <source>
        <dbReference type="Proteomes" id="UP001460270"/>
    </source>
</evidence>
<feature type="region of interest" description="Disordered" evidence="1">
    <location>
        <begin position="77"/>
        <end position="101"/>
    </location>
</feature>
<proteinExistence type="predicted"/>
<dbReference type="AlphaFoldDB" id="A0AAW0N505"/>
<feature type="region of interest" description="Disordered" evidence="1">
    <location>
        <begin position="1"/>
        <end position="26"/>
    </location>
</feature>
<evidence type="ECO:0000313" key="2">
    <source>
        <dbReference type="EMBL" id="KAK7884913.1"/>
    </source>
</evidence>
<keyword evidence="3" id="KW-1185">Reference proteome</keyword>
<sequence length="101" mass="11501">MKGGREDGAGEKEEKSKRGKTGHGTEEVVRVEGLLAWREFMSPWTIQERREGEVRGGEGMRRNNGRERCGLVAVDNTLMRDKEREGEKGEGQSQTKDKYFN</sequence>
<dbReference type="Proteomes" id="UP001460270">
    <property type="component" value="Unassembled WGS sequence"/>
</dbReference>
<feature type="compositionally biased region" description="Basic and acidic residues" evidence="1">
    <location>
        <begin position="1"/>
        <end position="16"/>
    </location>
</feature>
<protein>
    <submittedName>
        <fullName evidence="2">Uncharacterized protein</fullName>
    </submittedName>
</protein>
<accession>A0AAW0N505</accession>
<reference evidence="3" key="1">
    <citation type="submission" date="2024-04" db="EMBL/GenBank/DDBJ databases">
        <title>Salinicola lusitanus LLJ914,a marine bacterium isolated from the Okinawa Trough.</title>
        <authorList>
            <person name="Li J."/>
        </authorList>
    </citation>
    <scope>NUCLEOTIDE SEQUENCE [LARGE SCALE GENOMIC DNA]</scope>
</reference>
<evidence type="ECO:0000256" key="1">
    <source>
        <dbReference type="SAM" id="MobiDB-lite"/>
    </source>
</evidence>
<comment type="caution">
    <text evidence="2">The sequence shown here is derived from an EMBL/GenBank/DDBJ whole genome shotgun (WGS) entry which is preliminary data.</text>
</comment>
<gene>
    <name evidence="2" type="ORF">WMY93_028036</name>
</gene>
<dbReference type="EMBL" id="JBBPFD010000020">
    <property type="protein sequence ID" value="KAK7884913.1"/>
    <property type="molecule type" value="Genomic_DNA"/>
</dbReference>
<feature type="compositionally biased region" description="Basic and acidic residues" evidence="1">
    <location>
        <begin position="78"/>
        <end position="101"/>
    </location>
</feature>